<name>A0A3M8C5F6_9BACL</name>
<evidence type="ECO:0000259" key="4">
    <source>
        <dbReference type="PROSITE" id="PS51186"/>
    </source>
</evidence>
<gene>
    <name evidence="5" type="ORF">EDM58_22830</name>
</gene>
<organism evidence="5 6">
    <name type="scientific">Brevibacillus panacihumi</name>
    <dbReference type="NCBI Taxonomy" id="497735"/>
    <lineage>
        <taxon>Bacteria</taxon>
        <taxon>Bacillati</taxon>
        <taxon>Bacillota</taxon>
        <taxon>Bacilli</taxon>
        <taxon>Bacillales</taxon>
        <taxon>Paenibacillaceae</taxon>
        <taxon>Brevibacillus</taxon>
    </lineage>
</organism>
<dbReference type="InterPro" id="IPR051531">
    <property type="entry name" value="N-acetyltransferase"/>
</dbReference>
<dbReference type="RefSeq" id="WP_122915377.1">
    <property type="nucleotide sequence ID" value="NZ_RHHT01000066.1"/>
</dbReference>
<protein>
    <submittedName>
        <fullName evidence="5">N-acetyltransferase</fullName>
    </submittedName>
</protein>
<dbReference type="InterPro" id="IPR016181">
    <property type="entry name" value="Acyl_CoA_acyltransferase"/>
</dbReference>
<keyword evidence="1 5" id="KW-0808">Transferase</keyword>
<dbReference type="PANTHER" id="PTHR43792">
    <property type="entry name" value="GNAT FAMILY, PUTATIVE (AFU_ORTHOLOGUE AFUA_3G00765)-RELATED-RELATED"/>
    <property type="match status" value="1"/>
</dbReference>
<keyword evidence="2" id="KW-0012">Acyltransferase</keyword>
<dbReference type="Gene3D" id="3.40.630.30">
    <property type="match status" value="1"/>
</dbReference>
<evidence type="ECO:0000256" key="2">
    <source>
        <dbReference type="ARBA" id="ARBA00023315"/>
    </source>
</evidence>
<dbReference type="PROSITE" id="PS51186">
    <property type="entry name" value="GNAT"/>
    <property type="match status" value="1"/>
</dbReference>
<evidence type="ECO:0000256" key="1">
    <source>
        <dbReference type="ARBA" id="ARBA00022679"/>
    </source>
</evidence>
<dbReference type="PANTHER" id="PTHR43792:SF8">
    <property type="entry name" value="[RIBOSOMAL PROTEIN US5]-ALANINE N-ACETYLTRANSFERASE"/>
    <property type="match status" value="1"/>
</dbReference>
<dbReference type="EMBL" id="RHHT01000066">
    <property type="protein sequence ID" value="RNB70916.1"/>
    <property type="molecule type" value="Genomic_DNA"/>
</dbReference>
<dbReference type="GO" id="GO:0016747">
    <property type="term" value="F:acyltransferase activity, transferring groups other than amino-acyl groups"/>
    <property type="evidence" value="ECO:0007669"/>
    <property type="project" value="InterPro"/>
</dbReference>
<comment type="similarity">
    <text evidence="3">Belongs to the acetyltransferase family. RimJ subfamily.</text>
</comment>
<dbReference type="InterPro" id="IPR000182">
    <property type="entry name" value="GNAT_dom"/>
</dbReference>
<comment type="caution">
    <text evidence="5">The sequence shown here is derived from an EMBL/GenBank/DDBJ whole genome shotgun (WGS) entry which is preliminary data.</text>
</comment>
<sequence>MVLRFETDRLLIRLFEQSDAKVVQVLAGDEKVARTTLSIPHPYPDGAAEKWIESTHLSVEKGDSYTFALVKKEDQELIGCMLLDVTKNHLRAELGYWLGHPFWGQGFATEAAKRMVAFGFEDLGLNRIFAAAMTKNPGSSKVMKKIGMKHEGTFPQHVWKWGSFEDIELYGMVKSDYGKALQACGDE</sequence>
<feature type="domain" description="N-acetyltransferase" evidence="4">
    <location>
        <begin position="10"/>
        <end position="177"/>
    </location>
</feature>
<evidence type="ECO:0000256" key="3">
    <source>
        <dbReference type="ARBA" id="ARBA00038502"/>
    </source>
</evidence>
<evidence type="ECO:0000313" key="5">
    <source>
        <dbReference type="EMBL" id="RNB70916.1"/>
    </source>
</evidence>
<dbReference type="Proteomes" id="UP000281915">
    <property type="component" value="Unassembled WGS sequence"/>
</dbReference>
<accession>A0A3M8C5F6</accession>
<reference evidence="5 6" key="1">
    <citation type="submission" date="2018-10" db="EMBL/GenBank/DDBJ databases">
        <title>Phylogenomics of Brevibacillus.</title>
        <authorList>
            <person name="Dunlap C."/>
        </authorList>
    </citation>
    <scope>NUCLEOTIDE SEQUENCE [LARGE SCALE GENOMIC DNA]</scope>
    <source>
        <strain evidence="5 6">JCM 15085</strain>
    </source>
</reference>
<evidence type="ECO:0000313" key="6">
    <source>
        <dbReference type="Proteomes" id="UP000281915"/>
    </source>
</evidence>
<dbReference type="Pfam" id="PF13302">
    <property type="entry name" value="Acetyltransf_3"/>
    <property type="match status" value="1"/>
</dbReference>
<dbReference type="AlphaFoldDB" id="A0A3M8C5F6"/>
<dbReference type="SUPFAM" id="SSF55729">
    <property type="entry name" value="Acyl-CoA N-acyltransferases (Nat)"/>
    <property type="match status" value="1"/>
</dbReference>
<proteinExistence type="inferred from homology"/>